<dbReference type="PROSITE" id="PS50018">
    <property type="entry name" value="RAS_GTPASE_ACTIV_2"/>
    <property type="match status" value="1"/>
</dbReference>
<dbReference type="Gene3D" id="1.10.506.10">
    <property type="entry name" value="GTPase Activation - p120gap, domain 1"/>
    <property type="match status" value="3"/>
</dbReference>
<dbReference type="AlphaFoldDB" id="L8GWM5"/>
<dbReference type="KEGG" id="acan:ACA1_061500"/>
<dbReference type="OrthoDB" id="7722975at2759"/>
<dbReference type="InterPro" id="IPR029052">
    <property type="entry name" value="Metallo-depent_PP-like"/>
</dbReference>
<dbReference type="PANTHER" id="PTHR11575">
    <property type="entry name" value="5'-NUCLEOTIDASE-RELATED"/>
    <property type="match status" value="1"/>
</dbReference>
<evidence type="ECO:0000256" key="1">
    <source>
        <dbReference type="ARBA" id="ARBA00006654"/>
    </source>
</evidence>
<dbReference type="RefSeq" id="XP_004339423.1">
    <property type="nucleotide sequence ID" value="XM_004339375.1"/>
</dbReference>
<protein>
    <submittedName>
        <fullName evidence="6">NAD nucleotidase, putative</fullName>
    </submittedName>
</protein>
<dbReference type="InterPro" id="IPR036907">
    <property type="entry name" value="5'-Nucleotdase_C_sf"/>
</dbReference>
<feature type="domain" description="Ras-GAP" evidence="5">
    <location>
        <begin position="678"/>
        <end position="897"/>
    </location>
</feature>
<dbReference type="VEuPathDB" id="AmoebaDB:ACA1_061500"/>
<evidence type="ECO:0000313" key="6">
    <source>
        <dbReference type="EMBL" id="ELR17410.1"/>
    </source>
</evidence>
<dbReference type="Gene3D" id="3.90.780.10">
    <property type="entry name" value="5'-Nucleotidase, C-terminal domain"/>
    <property type="match status" value="1"/>
</dbReference>
<dbReference type="CDD" id="cd00055">
    <property type="entry name" value="EGF_Lam"/>
    <property type="match status" value="1"/>
</dbReference>
<dbReference type="Pfam" id="PF02872">
    <property type="entry name" value="5_nucleotid_C"/>
    <property type="match status" value="1"/>
</dbReference>
<reference evidence="6 7" key="1">
    <citation type="journal article" date="2013" name="Genome Biol.">
        <title>Genome of Acanthamoeba castellanii highlights extensive lateral gene transfer and early evolution of tyrosine kinase signaling.</title>
        <authorList>
            <person name="Clarke M."/>
            <person name="Lohan A.J."/>
            <person name="Liu B."/>
            <person name="Lagkouvardos I."/>
            <person name="Roy S."/>
            <person name="Zafar N."/>
            <person name="Bertelli C."/>
            <person name="Schilde C."/>
            <person name="Kianianmomeni A."/>
            <person name="Burglin T.R."/>
            <person name="Frech C."/>
            <person name="Turcotte B."/>
            <person name="Kopec K.O."/>
            <person name="Synnott J.M."/>
            <person name="Choo C."/>
            <person name="Paponov I."/>
            <person name="Finkler A."/>
            <person name="Soon Heng Tan C."/>
            <person name="Hutchins A.P."/>
            <person name="Weinmeier T."/>
            <person name="Rattei T."/>
            <person name="Chu J.S."/>
            <person name="Gimenez G."/>
            <person name="Irimia M."/>
            <person name="Rigden D.J."/>
            <person name="Fitzpatrick D.A."/>
            <person name="Lorenzo-Morales J."/>
            <person name="Bateman A."/>
            <person name="Chiu C.H."/>
            <person name="Tang P."/>
            <person name="Hegemann P."/>
            <person name="Fromm H."/>
            <person name="Raoult D."/>
            <person name="Greub G."/>
            <person name="Miranda-Saavedra D."/>
            <person name="Chen N."/>
            <person name="Nash P."/>
            <person name="Ginger M.L."/>
            <person name="Horn M."/>
            <person name="Schaap P."/>
            <person name="Caler L."/>
            <person name="Loftus B."/>
        </authorList>
    </citation>
    <scope>NUCLEOTIDE SEQUENCE [LARGE SCALE GENOMIC DNA]</scope>
    <source>
        <strain evidence="6 7">Neff</strain>
    </source>
</reference>
<keyword evidence="3" id="KW-0812">Transmembrane</keyword>
<dbReference type="GO" id="GO:0016787">
    <property type="term" value="F:hydrolase activity"/>
    <property type="evidence" value="ECO:0007669"/>
    <property type="project" value="InterPro"/>
</dbReference>
<evidence type="ECO:0000256" key="4">
    <source>
        <dbReference type="SAM" id="SignalP"/>
    </source>
</evidence>
<accession>L8GWM5</accession>
<name>L8GWM5_ACACF</name>
<feature type="region of interest" description="Disordered" evidence="2">
    <location>
        <begin position="995"/>
        <end position="1030"/>
    </location>
</feature>
<proteinExistence type="inferred from homology"/>
<dbReference type="SUPFAM" id="SSF56300">
    <property type="entry name" value="Metallo-dependent phosphatases"/>
    <property type="match status" value="1"/>
</dbReference>
<dbReference type="SUPFAM" id="SSF55816">
    <property type="entry name" value="5'-nucleotidase (syn. UDP-sugar hydrolase), C-terminal domain"/>
    <property type="match status" value="1"/>
</dbReference>
<dbReference type="SUPFAM" id="SSF48350">
    <property type="entry name" value="GTPase activation domain, GAP"/>
    <property type="match status" value="1"/>
</dbReference>
<comment type="similarity">
    <text evidence="1">Belongs to the 5'-nucleotidase family.</text>
</comment>
<sequence length="1030" mass="112798">MSLRVRLAIVALALFLCLVHNAVVVEGFNMTLLHTQDTYGSVVAVTKLNAACAPFTNGSYPPKCFGGLGRRMSYIDAARSAHTNVLLVDGGNFLTDSPFEAAGGAEALGQFYTTLGYSILKLGDHDVADPVKLGKFLGAVDNVTIVASNLINTRNDSHLGNYTIDTYAIHTFAGGERVGFCGGVSKSIRVKITTDTVVDSINEVQALKAAVGKLTNLGVNKIIATIYDETLIGTVINEVVGIDVLIVHGELYITSPTVSMNDEIFGVHPTIYNVDWGQPVLVVGSGSFGKYISQLDLEFDQYGVITAWGGDAHILTSSYPEAASVEDDVVNYYTDVVAALYTTQVGTAGADISYDGSCNITECAIGSWQADQLRRATNTSIGMINSGSVGGGWAEGPIMAIDVQTVVKYGQDFVYTMSVTGAELLEALENSVSLINTGRFVQISGLKFSWNSNQDVGWRVVNAWSIDSEGRAELINNNTRYSLSMLDFMAKGGDGYTIFSTNGSNVLNFGYTLNQVILQHLGAEIAMPGIAPRIVSSSAVKRNCLAADGSLCNSNGLCVSGACQCDPGTAGAHCSPVSSSSSSDNTTAIVLGVVLPLVFLLLILAIICALLLWGYMKYKQPKLEPNFQVLVWRRESMEDKAIMAKKINVKVGAVLEKFLLDKHVVKALSGVIHVKRTYIDEVSAALMLVHQSSNKGTKLIKTLLKHELLSEDEKVLFREETLGVKAFSVFSRMVGLPYLWSVFAYPIAELEMANNSDDMASPRLKSNVSDNDAVPLQSIFSITNTIEINPKNMEEGQDDSIGRLQLELILQKLLSRITDSLPHFPLYLRQLCHMLYEDMRYDHPDYIHRVLGNLIFLRFICPSLLVPQNYGLVKEHTHAKTHRTLILIAKVLQNLANKNDFSGKEEFMESMNGFIHRNITKLEAFFNHLCEPTDEPKFGDPPTSIVPRQFKKKAMLVMHQFVQSHAKEIHDELNEFPSYEVKSALEQLKYLAQEVDTLNEDEDDDDDSSTSDQDELDRADETALTPRPQA</sequence>
<dbReference type="PRINTS" id="PR01607">
    <property type="entry name" value="APYRASEFAMLY"/>
</dbReference>
<feature type="chain" id="PRO_5003990680" evidence="4">
    <location>
        <begin position="28"/>
        <end position="1030"/>
    </location>
</feature>
<dbReference type="GeneID" id="14918481"/>
<dbReference type="InterPro" id="IPR008936">
    <property type="entry name" value="Rho_GTPase_activation_prot"/>
</dbReference>
<dbReference type="GO" id="GO:0009166">
    <property type="term" value="P:nucleotide catabolic process"/>
    <property type="evidence" value="ECO:0007669"/>
    <property type="project" value="InterPro"/>
</dbReference>
<dbReference type="STRING" id="1257118.L8GWM5"/>
<dbReference type="Pfam" id="PF00616">
    <property type="entry name" value="RasGAP"/>
    <property type="match status" value="1"/>
</dbReference>
<keyword evidence="4" id="KW-0732">Signal</keyword>
<dbReference type="Gene3D" id="3.60.21.10">
    <property type="match status" value="1"/>
</dbReference>
<feature type="signal peptide" evidence="4">
    <location>
        <begin position="1"/>
        <end position="27"/>
    </location>
</feature>
<keyword evidence="3" id="KW-0472">Membrane</keyword>
<dbReference type="SMART" id="SM00323">
    <property type="entry name" value="RasGAP"/>
    <property type="match status" value="1"/>
</dbReference>
<keyword evidence="7" id="KW-1185">Reference proteome</keyword>
<evidence type="ECO:0000256" key="3">
    <source>
        <dbReference type="SAM" id="Phobius"/>
    </source>
</evidence>
<gene>
    <name evidence="6" type="ORF">ACA1_061500</name>
</gene>
<dbReference type="PANTHER" id="PTHR11575:SF24">
    <property type="entry name" value="5'-NUCLEOTIDASE"/>
    <property type="match status" value="1"/>
</dbReference>
<dbReference type="InterPro" id="IPR006179">
    <property type="entry name" value="5_nucleotidase/apyrase"/>
</dbReference>
<evidence type="ECO:0000256" key="2">
    <source>
        <dbReference type="SAM" id="MobiDB-lite"/>
    </source>
</evidence>
<dbReference type="InterPro" id="IPR008334">
    <property type="entry name" value="5'-Nucleotdase_C"/>
</dbReference>
<evidence type="ECO:0000313" key="7">
    <source>
        <dbReference type="Proteomes" id="UP000011083"/>
    </source>
</evidence>
<feature type="compositionally biased region" description="Acidic residues" evidence="2">
    <location>
        <begin position="997"/>
        <end position="1018"/>
    </location>
</feature>
<dbReference type="EMBL" id="KB007974">
    <property type="protein sequence ID" value="ELR17410.1"/>
    <property type="molecule type" value="Genomic_DNA"/>
</dbReference>
<dbReference type="InterPro" id="IPR002049">
    <property type="entry name" value="LE_dom"/>
</dbReference>
<dbReference type="Proteomes" id="UP000011083">
    <property type="component" value="Unassembled WGS sequence"/>
</dbReference>
<dbReference type="Gene3D" id="2.10.25.10">
    <property type="entry name" value="Laminin"/>
    <property type="match status" value="1"/>
</dbReference>
<keyword evidence="3" id="KW-1133">Transmembrane helix</keyword>
<feature type="transmembrane region" description="Helical" evidence="3">
    <location>
        <begin position="588"/>
        <end position="613"/>
    </location>
</feature>
<evidence type="ECO:0000259" key="5">
    <source>
        <dbReference type="PROSITE" id="PS50018"/>
    </source>
</evidence>
<dbReference type="InterPro" id="IPR001936">
    <property type="entry name" value="RasGAP_dom"/>
</dbReference>
<organism evidence="6 7">
    <name type="scientific">Acanthamoeba castellanii (strain ATCC 30010 / Neff)</name>
    <dbReference type="NCBI Taxonomy" id="1257118"/>
    <lineage>
        <taxon>Eukaryota</taxon>
        <taxon>Amoebozoa</taxon>
        <taxon>Discosea</taxon>
        <taxon>Longamoebia</taxon>
        <taxon>Centramoebida</taxon>
        <taxon>Acanthamoebidae</taxon>
        <taxon>Acanthamoeba</taxon>
    </lineage>
</organism>